<keyword evidence="2" id="KW-1185">Reference proteome</keyword>
<protein>
    <submittedName>
        <fullName evidence="1">Uncharacterized protein</fullName>
    </submittedName>
</protein>
<name>B0JMB6_MICAN</name>
<dbReference type="PaxDb" id="449447-MAE_33790"/>
<evidence type="ECO:0000313" key="2">
    <source>
        <dbReference type="Proteomes" id="UP000001510"/>
    </source>
</evidence>
<evidence type="ECO:0000313" key="1">
    <source>
        <dbReference type="EMBL" id="BAG03201.1"/>
    </source>
</evidence>
<dbReference type="EMBL" id="AP009552">
    <property type="protein sequence ID" value="BAG03201.1"/>
    <property type="molecule type" value="Genomic_DNA"/>
</dbReference>
<proteinExistence type="predicted"/>
<dbReference type="STRING" id="449447.MAE_33790"/>
<accession>B0JMB6</accession>
<organism evidence="1 2">
    <name type="scientific">Microcystis aeruginosa (strain NIES-843 / IAM M-2473)</name>
    <dbReference type="NCBI Taxonomy" id="449447"/>
    <lineage>
        <taxon>Bacteria</taxon>
        <taxon>Bacillati</taxon>
        <taxon>Cyanobacteriota</taxon>
        <taxon>Cyanophyceae</taxon>
        <taxon>Oscillatoriophycideae</taxon>
        <taxon>Chroococcales</taxon>
        <taxon>Microcystaceae</taxon>
        <taxon>Microcystis</taxon>
    </lineage>
</organism>
<dbReference type="KEGG" id="mar:MAE_33790"/>
<reference evidence="1 2" key="1">
    <citation type="journal article" date="2007" name="DNA Res.">
        <title>Complete genomic structure of the bloom-forming toxic cyanobacterium Microcystis aeruginosa NIES-843.</title>
        <authorList>
            <person name="Kaneko T."/>
            <person name="Nakajima N."/>
            <person name="Okamoto S."/>
            <person name="Suzuki I."/>
            <person name="Tanabe Y."/>
            <person name="Tamaoki M."/>
            <person name="Nakamura Y."/>
            <person name="Kasai F."/>
            <person name="Watanabe A."/>
            <person name="Kawashima K."/>
            <person name="Kishida Y."/>
            <person name="Ono A."/>
            <person name="Shimizu Y."/>
            <person name="Takahashi C."/>
            <person name="Minami C."/>
            <person name="Fujishiro T."/>
            <person name="Kohara M."/>
            <person name="Katoh M."/>
            <person name="Nakazaki N."/>
            <person name="Nakayama S."/>
            <person name="Yamada M."/>
            <person name="Tabata S."/>
            <person name="Watanabe M.M."/>
        </authorList>
    </citation>
    <scope>NUCLEOTIDE SEQUENCE [LARGE SCALE GENOMIC DNA]</scope>
    <source>
        <strain evidence="2">NIES-843 / IAM M-247</strain>
    </source>
</reference>
<dbReference type="HOGENOM" id="CLU_3119822_0_0_3"/>
<dbReference type="Proteomes" id="UP000001510">
    <property type="component" value="Chromosome"/>
</dbReference>
<sequence>MATAEPIGAMGVTTPSFRDLAPKLWTVVTAPIPLTTPPGVVTTCSIWPPG</sequence>
<dbReference type="EnsemblBacteria" id="BAG03201">
    <property type="protein sequence ID" value="BAG03201"/>
    <property type="gene ID" value="MAE_33790"/>
</dbReference>
<gene>
    <name evidence="1" type="ordered locus">MAE_33790</name>
</gene>
<dbReference type="AlphaFoldDB" id="B0JMB6"/>